<dbReference type="PROSITE" id="PS51186">
    <property type="entry name" value="GNAT"/>
    <property type="match status" value="1"/>
</dbReference>
<reference evidence="2 3" key="1">
    <citation type="submission" date="2018-07" db="EMBL/GenBank/DDBJ databases">
        <title>Anaerosacharophilus polymeroproducens gen. nov. sp. nov., an anaerobic bacterium isolated from salt field.</title>
        <authorList>
            <person name="Kim W."/>
            <person name="Yang S.-H."/>
            <person name="Oh J."/>
            <person name="Lee J.-H."/>
            <person name="Kwon K.K."/>
        </authorList>
    </citation>
    <scope>NUCLEOTIDE SEQUENCE [LARGE SCALE GENOMIC DNA]</scope>
    <source>
        <strain evidence="2 3">MCWD5</strain>
    </source>
</reference>
<keyword evidence="2" id="KW-0808">Transferase</keyword>
<dbReference type="OrthoDB" id="9794566at2"/>
<dbReference type="Gene3D" id="3.40.630.30">
    <property type="match status" value="1"/>
</dbReference>
<sequence>MQENERNGVIFEELQWDTQFFGVSCAKAVLHRPLSLHEWDDLKQKFCNYQFLSIKNCNSESQNSQLIGKDTSAFLADVNLQFMKKINYPSKIPEHIKIYQAMKKNEQIIDMAEFKYSKFLEDFQLKMRGGDLVYEQWIRNAFEKPEKYFMISKENNKINGFLLYSFHGAACVIELIAVDKKSVKTGIGTSLFQGLESEVYRMGIDMIQVGTQVKNIEAINFYHKVGCNHVGSHQIYHLWNL</sequence>
<feature type="domain" description="N-acetyltransferase" evidence="1">
    <location>
        <begin position="109"/>
        <end position="241"/>
    </location>
</feature>
<comment type="caution">
    <text evidence="2">The sequence shown here is derived from an EMBL/GenBank/DDBJ whole genome shotgun (WGS) entry which is preliminary data.</text>
</comment>
<organism evidence="2 3">
    <name type="scientific">Anaerosacchariphilus polymeriproducens</name>
    <dbReference type="NCBI Taxonomy" id="1812858"/>
    <lineage>
        <taxon>Bacteria</taxon>
        <taxon>Bacillati</taxon>
        <taxon>Bacillota</taxon>
        <taxon>Clostridia</taxon>
        <taxon>Lachnospirales</taxon>
        <taxon>Lachnospiraceae</taxon>
        <taxon>Anaerosacchariphilus</taxon>
    </lineage>
</organism>
<dbReference type="Proteomes" id="UP000255036">
    <property type="component" value="Unassembled WGS sequence"/>
</dbReference>
<dbReference type="EMBL" id="QRCT01000050">
    <property type="protein sequence ID" value="RDU21994.1"/>
    <property type="molecule type" value="Genomic_DNA"/>
</dbReference>
<evidence type="ECO:0000313" key="3">
    <source>
        <dbReference type="Proteomes" id="UP000255036"/>
    </source>
</evidence>
<evidence type="ECO:0000259" key="1">
    <source>
        <dbReference type="PROSITE" id="PS51186"/>
    </source>
</evidence>
<gene>
    <name evidence="2" type="ORF">DWV06_15790</name>
</gene>
<keyword evidence="3" id="KW-1185">Reference proteome</keyword>
<proteinExistence type="predicted"/>
<dbReference type="InterPro" id="IPR000182">
    <property type="entry name" value="GNAT_dom"/>
</dbReference>
<accession>A0A371AR27</accession>
<dbReference type="AlphaFoldDB" id="A0A371AR27"/>
<dbReference type="GO" id="GO:0016747">
    <property type="term" value="F:acyltransferase activity, transferring groups other than amino-acyl groups"/>
    <property type="evidence" value="ECO:0007669"/>
    <property type="project" value="InterPro"/>
</dbReference>
<dbReference type="RefSeq" id="WP_115483157.1">
    <property type="nucleotide sequence ID" value="NZ_QRCT01000050.1"/>
</dbReference>
<protein>
    <submittedName>
        <fullName evidence="2">GNAT family N-acetyltransferase</fullName>
    </submittedName>
</protein>
<dbReference type="SUPFAM" id="SSF55729">
    <property type="entry name" value="Acyl-CoA N-acyltransferases (Nat)"/>
    <property type="match status" value="1"/>
</dbReference>
<dbReference type="Pfam" id="PF00583">
    <property type="entry name" value="Acetyltransf_1"/>
    <property type="match status" value="1"/>
</dbReference>
<dbReference type="InterPro" id="IPR016181">
    <property type="entry name" value="Acyl_CoA_acyltransferase"/>
</dbReference>
<evidence type="ECO:0000313" key="2">
    <source>
        <dbReference type="EMBL" id="RDU21994.1"/>
    </source>
</evidence>
<name>A0A371AR27_9FIRM</name>